<feature type="chain" id="PRO_5045067498" evidence="1">
    <location>
        <begin position="19"/>
        <end position="114"/>
    </location>
</feature>
<reference evidence="2 3" key="1">
    <citation type="submission" date="2019-03" db="EMBL/GenBank/DDBJ databases">
        <title>Metabolic reconstructions from genomes of highly enriched 'Candidatus Accumulibacter' and 'Candidatus Competibacter' bioreactor populations.</title>
        <authorList>
            <person name="Annavajhala M.K."/>
            <person name="Welles L."/>
            <person name="Abbas B."/>
            <person name="Sorokin D."/>
            <person name="Park H."/>
            <person name="Van Loosdrecht M."/>
            <person name="Chandran K."/>
        </authorList>
    </citation>
    <scope>NUCLEOTIDE SEQUENCE [LARGE SCALE GENOMIC DNA]</scope>
    <source>
        <strain evidence="2 3">SBR_S</strain>
    </source>
</reference>
<keyword evidence="1" id="KW-0732">Signal</keyword>
<dbReference type="InterPro" id="IPR025421">
    <property type="entry name" value="DUF4148"/>
</dbReference>
<accession>A0ABX1TZD1</accession>
<protein>
    <submittedName>
        <fullName evidence="2">DUF4148 domain-containing protein</fullName>
    </submittedName>
</protein>
<evidence type="ECO:0000313" key="3">
    <source>
        <dbReference type="Proteomes" id="UP000749010"/>
    </source>
</evidence>
<gene>
    <name evidence="2" type="ORF">E4Q23_18645</name>
</gene>
<dbReference type="Proteomes" id="UP000749010">
    <property type="component" value="Unassembled WGS sequence"/>
</dbReference>
<sequence length="114" mass="12439">MMLIRTAILFPILSIALAAPTLALAESEMHLSRGEVGYTFHPNHVKSTKTTAQVMQEWQEAKADGSYQQSLVNYPAPVKSVGPGKTRAEVLNELKNITPAERARMQAIYTKGAG</sequence>
<dbReference type="EMBL" id="SPMY01000062">
    <property type="protein sequence ID" value="NMQ29611.1"/>
    <property type="molecule type" value="Genomic_DNA"/>
</dbReference>
<evidence type="ECO:0000256" key="1">
    <source>
        <dbReference type="SAM" id="SignalP"/>
    </source>
</evidence>
<keyword evidence="3" id="KW-1185">Reference proteome</keyword>
<evidence type="ECO:0000313" key="2">
    <source>
        <dbReference type="EMBL" id="NMQ29611.1"/>
    </source>
</evidence>
<organism evidence="2 3">
    <name type="scientific">Candidatus Accumulibacter phosphatis</name>
    <dbReference type="NCBI Taxonomy" id="327160"/>
    <lineage>
        <taxon>Bacteria</taxon>
        <taxon>Pseudomonadati</taxon>
        <taxon>Pseudomonadota</taxon>
        <taxon>Betaproteobacteria</taxon>
        <taxon>Candidatus Accumulibacter</taxon>
    </lineage>
</organism>
<proteinExistence type="predicted"/>
<feature type="signal peptide" evidence="1">
    <location>
        <begin position="1"/>
        <end position="18"/>
    </location>
</feature>
<comment type="caution">
    <text evidence="2">The sequence shown here is derived from an EMBL/GenBank/DDBJ whole genome shotgun (WGS) entry which is preliminary data.</text>
</comment>
<name>A0ABX1TZD1_9PROT</name>
<dbReference type="Pfam" id="PF13663">
    <property type="entry name" value="DUF4148"/>
    <property type="match status" value="1"/>
</dbReference>